<keyword evidence="2" id="KW-0378">Hydrolase</keyword>
<dbReference type="Gene3D" id="3.40.50.1820">
    <property type="entry name" value="alpha/beta hydrolase"/>
    <property type="match status" value="1"/>
</dbReference>
<dbReference type="InterPro" id="IPR000073">
    <property type="entry name" value="AB_hydrolase_1"/>
</dbReference>
<dbReference type="RefSeq" id="WP_369046798.1">
    <property type="nucleotide sequence ID" value="NZ_CP163302.1"/>
</dbReference>
<dbReference type="Pfam" id="PF12697">
    <property type="entry name" value="Abhydrolase_6"/>
    <property type="match status" value="1"/>
</dbReference>
<dbReference type="SUPFAM" id="SSF53474">
    <property type="entry name" value="alpha/beta-Hydrolases"/>
    <property type="match status" value="1"/>
</dbReference>
<dbReference type="GO" id="GO:0016787">
    <property type="term" value="F:hydrolase activity"/>
    <property type="evidence" value="ECO:0007669"/>
    <property type="project" value="UniProtKB-KW"/>
</dbReference>
<dbReference type="KEGG" id="spue:AB5L97_05600"/>
<evidence type="ECO:0000259" key="1">
    <source>
        <dbReference type="Pfam" id="PF12697"/>
    </source>
</evidence>
<gene>
    <name evidence="2" type="ORF">AB5L97_05600</name>
</gene>
<dbReference type="InterPro" id="IPR052897">
    <property type="entry name" value="Sec-Metab_Biosynth_Hydrolase"/>
</dbReference>
<evidence type="ECO:0000313" key="2">
    <source>
        <dbReference type="EMBL" id="XDP46483.1"/>
    </source>
</evidence>
<reference evidence="2" key="1">
    <citation type="submission" date="2024-07" db="EMBL/GenBank/DDBJ databases">
        <authorList>
            <person name="fu j."/>
        </authorList>
    </citation>
    <scope>NUCLEOTIDE SEQUENCE</scope>
    <source>
        <strain evidence="2">P10A9</strain>
    </source>
</reference>
<protein>
    <submittedName>
        <fullName evidence="2">Alpha/beta fold hydrolase</fullName>
    </submittedName>
</protein>
<proteinExistence type="predicted"/>
<dbReference type="AlphaFoldDB" id="A0AB39L6E1"/>
<accession>A0AB39L6E1</accession>
<feature type="domain" description="AB hydrolase-1" evidence="1">
    <location>
        <begin position="10"/>
        <end position="241"/>
    </location>
</feature>
<sequence>MGAPDTAETFVLVHGAWHGGWGWRPAAARLEAAGHAVHAPTSPGLAPGDDPTGVGLADAVDALVAYVERHDLRNVALVGHSWGGFLLSAAAPRLADRIVRLVYINAFVPLAGESMVSLIPERAAAMYAQRAAASVDNTTTVPLELWKAVFMQDAVAEVQELVHSLLTPHPFATLTDPAADVDYAALGVPLAYVGSREDLAMVAADAPWPPPFAERLPGRTFTEIGGSHASILTRPAEVADALLALMDVR</sequence>
<organism evidence="2">
    <name type="scientific">Sinomonas puerhi</name>
    <dbReference type="NCBI Taxonomy" id="3238584"/>
    <lineage>
        <taxon>Bacteria</taxon>
        <taxon>Bacillati</taxon>
        <taxon>Actinomycetota</taxon>
        <taxon>Actinomycetes</taxon>
        <taxon>Micrococcales</taxon>
        <taxon>Micrococcaceae</taxon>
        <taxon>Sinomonas</taxon>
    </lineage>
</organism>
<name>A0AB39L6E1_9MICC</name>
<dbReference type="EMBL" id="CP163302">
    <property type="protein sequence ID" value="XDP46483.1"/>
    <property type="molecule type" value="Genomic_DNA"/>
</dbReference>
<dbReference type="InterPro" id="IPR029058">
    <property type="entry name" value="AB_hydrolase_fold"/>
</dbReference>
<dbReference type="PANTHER" id="PTHR37017">
    <property type="entry name" value="AB HYDROLASE-1 DOMAIN-CONTAINING PROTEIN-RELATED"/>
    <property type="match status" value="1"/>
</dbReference>
<dbReference type="PANTHER" id="PTHR37017:SF11">
    <property type="entry name" value="ESTERASE_LIPASE_THIOESTERASE DOMAIN-CONTAINING PROTEIN"/>
    <property type="match status" value="1"/>
</dbReference>